<gene>
    <name evidence="7" type="primary">acpP</name>
    <name evidence="9" type="ORF">AKK44_00050</name>
</gene>
<keyword evidence="10" id="KW-1185">Reference proteome</keyword>
<evidence type="ECO:0000256" key="5">
    <source>
        <dbReference type="ARBA" id="ARBA00023098"/>
    </source>
</evidence>
<dbReference type="AlphaFoldDB" id="A0A0P6S592"/>
<comment type="function">
    <text evidence="7">Carrier of the growing fatty acid chain in fatty acid biosynthesis.</text>
</comment>
<evidence type="ECO:0000313" key="9">
    <source>
        <dbReference type="EMBL" id="KPJ23271.1"/>
    </source>
</evidence>
<dbReference type="GO" id="GO:0000036">
    <property type="term" value="F:acyl carrier activity"/>
    <property type="evidence" value="ECO:0007669"/>
    <property type="project" value="UniProtKB-UniRule"/>
</dbReference>
<comment type="subcellular location">
    <subcellularLocation>
        <location evidence="7">Cytoplasm</location>
    </subcellularLocation>
</comment>
<protein>
    <recommendedName>
        <fullName evidence="7">Acyl carrier protein</fullName>
        <shortName evidence="7">ACP</shortName>
    </recommendedName>
</protein>
<organism evidence="9 10">
    <name type="scientific">Streptococcus phocae</name>
    <dbReference type="NCBI Taxonomy" id="119224"/>
    <lineage>
        <taxon>Bacteria</taxon>
        <taxon>Bacillati</taxon>
        <taxon>Bacillota</taxon>
        <taxon>Bacilli</taxon>
        <taxon>Lactobacillales</taxon>
        <taxon>Streptococcaceae</taxon>
        <taxon>Streptococcus</taxon>
    </lineage>
</organism>
<proteinExistence type="inferred from homology"/>
<comment type="caution">
    <text evidence="9">The sequence shown here is derived from an EMBL/GenBank/DDBJ whole genome shotgun (WGS) entry which is preliminary data.</text>
</comment>
<dbReference type="STRING" id="119224.AKK44_00050"/>
<accession>A0A0P6S592</accession>
<keyword evidence="6 7" id="KW-0275">Fatty acid biosynthesis</keyword>
<keyword evidence="2 7" id="KW-0444">Lipid biosynthesis</keyword>
<dbReference type="PROSITE" id="PS50075">
    <property type="entry name" value="CARRIER"/>
    <property type="match status" value="1"/>
</dbReference>
<keyword evidence="3 7" id="KW-0597">Phosphoprotein</keyword>
<dbReference type="GO" id="GO:0016020">
    <property type="term" value="C:membrane"/>
    <property type="evidence" value="ECO:0007669"/>
    <property type="project" value="GOC"/>
</dbReference>
<dbReference type="GO" id="GO:0005829">
    <property type="term" value="C:cytosol"/>
    <property type="evidence" value="ECO:0007669"/>
    <property type="project" value="TreeGrafter"/>
</dbReference>
<dbReference type="InterPro" id="IPR009081">
    <property type="entry name" value="PP-bd_ACP"/>
</dbReference>
<evidence type="ECO:0000256" key="3">
    <source>
        <dbReference type="ARBA" id="ARBA00022553"/>
    </source>
</evidence>
<dbReference type="UniPathway" id="UPA00094"/>
<dbReference type="HAMAP" id="MF_01217">
    <property type="entry name" value="Acyl_carrier"/>
    <property type="match status" value="1"/>
</dbReference>
<dbReference type="NCBIfam" id="NF009104">
    <property type="entry name" value="PRK12449.1"/>
    <property type="match status" value="1"/>
</dbReference>
<dbReference type="InterPro" id="IPR003231">
    <property type="entry name" value="ACP"/>
</dbReference>
<keyword evidence="7" id="KW-0963">Cytoplasm</keyword>
<keyword evidence="1 7" id="KW-0596">Phosphopantetheine</keyword>
<dbReference type="Gene3D" id="1.10.1200.10">
    <property type="entry name" value="ACP-like"/>
    <property type="match status" value="1"/>
</dbReference>
<dbReference type="GO" id="GO:0000035">
    <property type="term" value="F:acyl binding"/>
    <property type="evidence" value="ECO:0007669"/>
    <property type="project" value="TreeGrafter"/>
</dbReference>
<sequence>MTKEAILEKLILLMRQQKDNLDSQITEKTHLRDDLGVDSIELVEFVINVEDEFGIAIPDEDIDTMTSIGELVDYLVVRLH</sequence>
<reference evidence="9 10" key="1">
    <citation type="submission" date="2015-08" db="EMBL/GenBank/DDBJ databases">
        <title>Genome sequence of Streptococcus phocae subsp. phocae ATCC 51973T isolated from liver specimen obtained from seal.</title>
        <authorList>
            <person name="Avendano-Herrera R."/>
        </authorList>
    </citation>
    <scope>NUCLEOTIDE SEQUENCE [LARGE SCALE GENOMIC DNA]</scope>
    <source>
        <strain evidence="9 10">ATCC 51973</strain>
    </source>
</reference>
<dbReference type="PANTHER" id="PTHR20863">
    <property type="entry name" value="ACYL CARRIER PROTEIN"/>
    <property type="match status" value="1"/>
</dbReference>
<keyword evidence="5 7" id="KW-0443">Lipid metabolism</keyword>
<evidence type="ECO:0000313" key="10">
    <source>
        <dbReference type="Proteomes" id="UP000049578"/>
    </source>
</evidence>
<dbReference type="GO" id="GO:0009245">
    <property type="term" value="P:lipid A biosynthetic process"/>
    <property type="evidence" value="ECO:0007669"/>
    <property type="project" value="TreeGrafter"/>
</dbReference>
<dbReference type="PANTHER" id="PTHR20863:SF76">
    <property type="entry name" value="CARRIER DOMAIN-CONTAINING PROTEIN"/>
    <property type="match status" value="1"/>
</dbReference>
<dbReference type="EMBL" id="LHQM01000001">
    <property type="protein sequence ID" value="KPJ23271.1"/>
    <property type="molecule type" value="Genomic_DNA"/>
</dbReference>
<name>A0A0P6S592_9STRE</name>
<evidence type="ECO:0000256" key="1">
    <source>
        <dbReference type="ARBA" id="ARBA00022450"/>
    </source>
</evidence>
<keyword evidence="4 7" id="KW-0276">Fatty acid metabolism</keyword>
<evidence type="ECO:0000256" key="2">
    <source>
        <dbReference type="ARBA" id="ARBA00022516"/>
    </source>
</evidence>
<evidence type="ECO:0000259" key="8">
    <source>
        <dbReference type="PROSITE" id="PS50075"/>
    </source>
</evidence>
<feature type="modified residue" description="O-(pantetheine 4'-phosphoryl)serine" evidence="7">
    <location>
        <position position="39"/>
    </location>
</feature>
<evidence type="ECO:0000256" key="6">
    <source>
        <dbReference type="ARBA" id="ARBA00023160"/>
    </source>
</evidence>
<comment type="pathway">
    <text evidence="7">Lipid metabolism; fatty acid biosynthesis.</text>
</comment>
<comment type="similarity">
    <text evidence="7">Belongs to the acyl carrier protein (ACP) family.</text>
</comment>
<evidence type="ECO:0000256" key="7">
    <source>
        <dbReference type="HAMAP-Rule" id="MF_01217"/>
    </source>
</evidence>
<feature type="domain" description="Carrier" evidence="8">
    <location>
        <begin position="4"/>
        <end position="79"/>
    </location>
</feature>
<evidence type="ECO:0000256" key="4">
    <source>
        <dbReference type="ARBA" id="ARBA00022832"/>
    </source>
</evidence>
<dbReference type="Proteomes" id="UP000049578">
    <property type="component" value="Unassembled WGS sequence"/>
</dbReference>
<dbReference type="InterPro" id="IPR036736">
    <property type="entry name" value="ACP-like_sf"/>
</dbReference>
<dbReference type="RefSeq" id="WP_054277994.1">
    <property type="nucleotide sequence ID" value="NZ_LHQM01000001.1"/>
</dbReference>
<dbReference type="Pfam" id="PF00550">
    <property type="entry name" value="PP-binding"/>
    <property type="match status" value="1"/>
</dbReference>
<comment type="PTM">
    <text evidence="7">4'-phosphopantetheine is transferred from CoA to a specific serine of apo-ACP by AcpS. This modification is essential for activity because fatty acids are bound in thioester linkage to the sulfhydryl of the prosthetic group.</text>
</comment>
<dbReference type="SUPFAM" id="SSF47336">
    <property type="entry name" value="ACP-like"/>
    <property type="match status" value="1"/>
</dbReference>
<dbReference type="PATRIC" id="fig|119224.3.peg.7"/>